<gene>
    <name evidence="2" type="ORF">CY34DRAFT_111910</name>
</gene>
<proteinExistence type="predicted"/>
<accession>A0A0D0BIP4</accession>
<sequence>MVDFYTSLPPSNLRHLISVYLFLLIAGGHVLLPVIITTALLHKKLCWHPTLINLCVTWVFYSIVHCLYLYTGNGVQPRSQTVCTAQAAMIYGASPMATVAVVGVATHTWITMQNFEHHFAEKFPRWLCRFLMISPPYMVFVGFTIGASILTKLQNGSAQPLNGLFCTSYVHSLALAVPGFCVAMMALVLCFEAAITIQYYHRWKRIKNSFPLLAPRRPSTTLIFRVGLFFLYSWVALMAAIVFLTEQPIAETYHVVPAALPLASALVFGLQKDMLYAWFPCLRKWKLSAGATPEIPNARPAPSNSLLQASSIEP</sequence>
<feature type="transmembrane region" description="Helical" evidence="1">
    <location>
        <begin position="20"/>
        <end position="41"/>
    </location>
</feature>
<keyword evidence="1" id="KW-0472">Membrane</keyword>
<evidence type="ECO:0000256" key="1">
    <source>
        <dbReference type="SAM" id="Phobius"/>
    </source>
</evidence>
<feature type="transmembrane region" description="Helical" evidence="1">
    <location>
        <begin position="170"/>
        <end position="201"/>
    </location>
</feature>
<keyword evidence="1" id="KW-0812">Transmembrane</keyword>
<name>A0A0D0BIP4_9AGAM</name>
<dbReference type="OrthoDB" id="3046318at2759"/>
<keyword evidence="1" id="KW-1133">Transmembrane helix</keyword>
<dbReference type="Proteomes" id="UP000054485">
    <property type="component" value="Unassembled WGS sequence"/>
</dbReference>
<dbReference type="AlphaFoldDB" id="A0A0D0BIP4"/>
<feature type="transmembrane region" description="Helical" evidence="1">
    <location>
        <begin position="256"/>
        <end position="279"/>
    </location>
</feature>
<reference evidence="3" key="2">
    <citation type="submission" date="2015-01" db="EMBL/GenBank/DDBJ databases">
        <title>Evolutionary Origins and Diversification of the Mycorrhizal Mutualists.</title>
        <authorList>
            <consortium name="DOE Joint Genome Institute"/>
            <consortium name="Mycorrhizal Genomics Consortium"/>
            <person name="Kohler A."/>
            <person name="Kuo A."/>
            <person name="Nagy L.G."/>
            <person name="Floudas D."/>
            <person name="Copeland A."/>
            <person name="Barry K.W."/>
            <person name="Cichocki N."/>
            <person name="Veneault-Fourrey C."/>
            <person name="LaButti K."/>
            <person name="Lindquist E.A."/>
            <person name="Lipzen A."/>
            <person name="Lundell T."/>
            <person name="Morin E."/>
            <person name="Murat C."/>
            <person name="Riley R."/>
            <person name="Ohm R."/>
            <person name="Sun H."/>
            <person name="Tunlid A."/>
            <person name="Henrissat B."/>
            <person name="Grigoriev I.V."/>
            <person name="Hibbett D.S."/>
            <person name="Martin F."/>
        </authorList>
    </citation>
    <scope>NUCLEOTIDE SEQUENCE [LARGE SCALE GENOMIC DNA]</scope>
    <source>
        <strain evidence="3">UH-Slu-Lm8-n1</strain>
    </source>
</reference>
<evidence type="ECO:0000313" key="3">
    <source>
        <dbReference type="Proteomes" id="UP000054485"/>
    </source>
</evidence>
<feature type="transmembrane region" description="Helical" evidence="1">
    <location>
        <begin position="50"/>
        <end position="70"/>
    </location>
</feature>
<feature type="transmembrane region" description="Helical" evidence="1">
    <location>
        <begin position="130"/>
        <end position="150"/>
    </location>
</feature>
<feature type="transmembrane region" description="Helical" evidence="1">
    <location>
        <begin position="222"/>
        <end position="244"/>
    </location>
</feature>
<dbReference type="InParanoid" id="A0A0D0BIP4"/>
<protein>
    <submittedName>
        <fullName evidence="2">Uncharacterized protein</fullName>
    </submittedName>
</protein>
<dbReference type="EMBL" id="KN835132">
    <property type="protein sequence ID" value="KIK49424.1"/>
    <property type="molecule type" value="Genomic_DNA"/>
</dbReference>
<reference evidence="2 3" key="1">
    <citation type="submission" date="2014-04" db="EMBL/GenBank/DDBJ databases">
        <authorList>
            <consortium name="DOE Joint Genome Institute"/>
            <person name="Kuo A."/>
            <person name="Ruytinx J."/>
            <person name="Rineau F."/>
            <person name="Colpaert J."/>
            <person name="Kohler A."/>
            <person name="Nagy L.G."/>
            <person name="Floudas D."/>
            <person name="Copeland A."/>
            <person name="Barry K.W."/>
            <person name="Cichocki N."/>
            <person name="Veneault-Fourrey C."/>
            <person name="LaButti K."/>
            <person name="Lindquist E.A."/>
            <person name="Lipzen A."/>
            <person name="Lundell T."/>
            <person name="Morin E."/>
            <person name="Murat C."/>
            <person name="Sun H."/>
            <person name="Tunlid A."/>
            <person name="Henrissat B."/>
            <person name="Grigoriev I.V."/>
            <person name="Hibbett D.S."/>
            <person name="Martin F."/>
            <person name="Nordberg H.P."/>
            <person name="Cantor M.N."/>
            <person name="Hua S.X."/>
        </authorList>
    </citation>
    <scope>NUCLEOTIDE SEQUENCE [LARGE SCALE GENOMIC DNA]</scope>
    <source>
        <strain evidence="2 3">UH-Slu-Lm8-n1</strain>
    </source>
</reference>
<feature type="transmembrane region" description="Helical" evidence="1">
    <location>
        <begin position="90"/>
        <end position="110"/>
    </location>
</feature>
<keyword evidence="3" id="KW-1185">Reference proteome</keyword>
<evidence type="ECO:0000313" key="2">
    <source>
        <dbReference type="EMBL" id="KIK49424.1"/>
    </source>
</evidence>
<dbReference type="STRING" id="930992.A0A0D0BIP4"/>
<dbReference type="HOGENOM" id="CLU_065186_2_0_1"/>
<organism evidence="2 3">
    <name type="scientific">Suillus luteus UH-Slu-Lm8-n1</name>
    <dbReference type="NCBI Taxonomy" id="930992"/>
    <lineage>
        <taxon>Eukaryota</taxon>
        <taxon>Fungi</taxon>
        <taxon>Dikarya</taxon>
        <taxon>Basidiomycota</taxon>
        <taxon>Agaricomycotina</taxon>
        <taxon>Agaricomycetes</taxon>
        <taxon>Agaricomycetidae</taxon>
        <taxon>Boletales</taxon>
        <taxon>Suillineae</taxon>
        <taxon>Suillaceae</taxon>
        <taxon>Suillus</taxon>
    </lineage>
</organism>